<comment type="caution">
    <text evidence="2">The sequence shown here is derived from an EMBL/GenBank/DDBJ whole genome shotgun (WGS) entry which is preliminary data.</text>
</comment>
<evidence type="ECO:0000256" key="1">
    <source>
        <dbReference type="SAM" id="SignalP"/>
    </source>
</evidence>
<feature type="signal peptide" evidence="1">
    <location>
        <begin position="1"/>
        <end position="20"/>
    </location>
</feature>
<dbReference type="AlphaFoldDB" id="A0A974A1H7"/>
<keyword evidence="1" id="KW-0732">Signal</keyword>
<evidence type="ECO:0000313" key="2">
    <source>
        <dbReference type="EMBL" id="NVI44953.1"/>
    </source>
</evidence>
<feature type="chain" id="PRO_5037608986" evidence="1">
    <location>
        <begin position="21"/>
        <end position="96"/>
    </location>
</feature>
<accession>A0A974A1H7</accession>
<organism evidence="2">
    <name type="scientific">Bradyrhizobium septentrionale</name>
    <dbReference type="NCBI Taxonomy" id="1404411"/>
    <lineage>
        <taxon>Bacteria</taxon>
        <taxon>Pseudomonadati</taxon>
        <taxon>Pseudomonadota</taxon>
        <taxon>Alphaproteobacteria</taxon>
        <taxon>Hyphomicrobiales</taxon>
        <taxon>Nitrobacteraceae</taxon>
        <taxon>Bradyrhizobium</taxon>
    </lineage>
</organism>
<dbReference type="RefSeq" id="WP_166204374.1">
    <property type="nucleotide sequence ID" value="NZ_CP088285.1"/>
</dbReference>
<sequence>MKKLLLGLLGAVALTQGAEAATADIYGVAACYTYKDPAYENGCSLDAVRKNPTFASEEDCKGYVAGANQQPRNQGGAMTVTFICVKRTISAWEQVR</sequence>
<dbReference type="EMBL" id="JAAOLE020000001">
    <property type="protein sequence ID" value="NVI44953.1"/>
    <property type="molecule type" value="Genomic_DNA"/>
</dbReference>
<protein>
    <submittedName>
        <fullName evidence="2">Uncharacterized protein</fullName>
    </submittedName>
</protein>
<proteinExistence type="predicted"/>
<gene>
    <name evidence="2" type="ORF">HAP48_018750</name>
</gene>
<reference evidence="2" key="1">
    <citation type="submission" date="2020-06" db="EMBL/GenBank/DDBJ databases">
        <title>Whole Genome Sequence of Bradyrhizobium sp. Strain 1S1.</title>
        <authorList>
            <person name="Bromfield E.S.P."/>
            <person name="Cloutier S."/>
        </authorList>
    </citation>
    <scope>NUCLEOTIDE SEQUENCE [LARGE SCALE GENOMIC DNA]</scope>
    <source>
        <strain evidence="2">1S1</strain>
    </source>
</reference>
<name>A0A974A1H7_9BRAD</name>